<organism evidence="2">
    <name type="scientific">Opuntia streptacantha</name>
    <name type="common">Prickly pear cactus</name>
    <name type="synonym">Opuntia cardona</name>
    <dbReference type="NCBI Taxonomy" id="393608"/>
    <lineage>
        <taxon>Eukaryota</taxon>
        <taxon>Viridiplantae</taxon>
        <taxon>Streptophyta</taxon>
        <taxon>Embryophyta</taxon>
        <taxon>Tracheophyta</taxon>
        <taxon>Spermatophyta</taxon>
        <taxon>Magnoliopsida</taxon>
        <taxon>eudicotyledons</taxon>
        <taxon>Gunneridae</taxon>
        <taxon>Pentapetalae</taxon>
        <taxon>Caryophyllales</taxon>
        <taxon>Cactineae</taxon>
        <taxon>Cactaceae</taxon>
        <taxon>Opuntioideae</taxon>
        <taxon>Opuntia</taxon>
    </lineage>
</organism>
<protein>
    <submittedName>
        <fullName evidence="2">Uncharacterized protein</fullName>
    </submittedName>
</protein>
<feature type="compositionally biased region" description="Polar residues" evidence="1">
    <location>
        <begin position="21"/>
        <end position="31"/>
    </location>
</feature>
<reference evidence="2" key="2">
    <citation type="submission" date="2020-07" db="EMBL/GenBank/DDBJ databases">
        <authorList>
            <person name="Vera ALvarez R."/>
            <person name="Arias-Moreno D.M."/>
            <person name="Jimenez-Jacinto V."/>
            <person name="Jimenez-Bremont J.F."/>
            <person name="Swaminathan K."/>
            <person name="Moose S.P."/>
            <person name="Guerrero-Gonzalez M.L."/>
            <person name="Marino-Ramirez L."/>
            <person name="Landsman D."/>
            <person name="Rodriguez-Kessler M."/>
            <person name="Delgado-Sanchez P."/>
        </authorList>
    </citation>
    <scope>NUCLEOTIDE SEQUENCE</scope>
    <source>
        <tissue evidence="2">Cladode</tissue>
    </source>
</reference>
<dbReference type="EMBL" id="GISG01214436">
    <property type="protein sequence ID" value="MBA4661991.1"/>
    <property type="molecule type" value="Transcribed_RNA"/>
</dbReference>
<reference evidence="2" key="1">
    <citation type="journal article" date="2013" name="J. Plant Res.">
        <title>Effect of fungi and light on seed germination of three Opuntia species from semiarid lands of central Mexico.</title>
        <authorList>
            <person name="Delgado-Sanchez P."/>
            <person name="Jimenez-Bremont J.F."/>
            <person name="Guerrero-Gonzalez Mde L."/>
            <person name="Flores J."/>
        </authorList>
    </citation>
    <scope>NUCLEOTIDE SEQUENCE</scope>
    <source>
        <tissue evidence="2">Cladode</tissue>
    </source>
</reference>
<feature type="region of interest" description="Disordered" evidence="1">
    <location>
        <begin position="20"/>
        <end position="77"/>
    </location>
</feature>
<dbReference type="AlphaFoldDB" id="A0A7C9AAM9"/>
<name>A0A7C9AAM9_OPUST</name>
<sequence length="181" mass="19355">MKIIHRTIAHTRTVWGRQRLQGRSHSYSNRNASASPACISSPLSSSPSSSQSPPPTNAASSAPAPSTPSNPLSSLTLLPTPPTSTLSPLIALLALPLFSSQIIRRFCMRCVNLFKNGLICLSGICKAKVLHLVGILAWTGGFLSLINLNEAGLNSPVVSSPHFPSVITRNQRSIKLEHGDW</sequence>
<evidence type="ECO:0000313" key="2">
    <source>
        <dbReference type="EMBL" id="MBA4661991.1"/>
    </source>
</evidence>
<feature type="compositionally biased region" description="Low complexity" evidence="1">
    <location>
        <begin position="32"/>
        <end position="77"/>
    </location>
</feature>
<evidence type="ECO:0000256" key="1">
    <source>
        <dbReference type="SAM" id="MobiDB-lite"/>
    </source>
</evidence>
<accession>A0A7C9AAM9</accession>
<proteinExistence type="predicted"/>